<dbReference type="Gene3D" id="2.60.120.10">
    <property type="entry name" value="Jelly Rolls"/>
    <property type="match status" value="1"/>
</dbReference>
<accession>A0A7W9T0W9</accession>
<dbReference type="InterPro" id="IPR014710">
    <property type="entry name" value="RmlC-like_jellyroll"/>
</dbReference>
<dbReference type="Pfam" id="PF00027">
    <property type="entry name" value="cNMP_binding"/>
    <property type="match status" value="1"/>
</dbReference>
<dbReference type="RefSeq" id="WP_183403966.1">
    <property type="nucleotide sequence ID" value="NZ_JACHGG010000003.1"/>
</dbReference>
<dbReference type="EMBL" id="JACHGG010000003">
    <property type="protein sequence ID" value="MBB6059567.1"/>
    <property type="molecule type" value="Genomic_DNA"/>
</dbReference>
<reference evidence="2 3" key="1">
    <citation type="submission" date="2020-08" db="EMBL/GenBank/DDBJ databases">
        <title>Genomic Encyclopedia of Type Strains, Phase IV (KMG-IV): sequencing the most valuable type-strain genomes for metagenomic binning, comparative biology and taxonomic classification.</title>
        <authorList>
            <person name="Goeker M."/>
        </authorList>
    </citation>
    <scope>NUCLEOTIDE SEQUENCE [LARGE SCALE GENOMIC DNA]</scope>
    <source>
        <strain evidence="2 3">DSM 26718</strain>
    </source>
</reference>
<feature type="domain" description="Cyclic nucleotide-binding" evidence="1">
    <location>
        <begin position="10"/>
        <end position="112"/>
    </location>
</feature>
<dbReference type="InterPro" id="IPR018490">
    <property type="entry name" value="cNMP-bd_dom_sf"/>
</dbReference>
<evidence type="ECO:0000259" key="1">
    <source>
        <dbReference type="PROSITE" id="PS50042"/>
    </source>
</evidence>
<dbReference type="CDD" id="cd00038">
    <property type="entry name" value="CAP_ED"/>
    <property type="match status" value="1"/>
</dbReference>
<dbReference type="SMART" id="SM00100">
    <property type="entry name" value="cNMP"/>
    <property type="match status" value="1"/>
</dbReference>
<protein>
    <submittedName>
        <fullName evidence="2">CRP-like cAMP-binding protein</fullName>
    </submittedName>
</protein>
<gene>
    <name evidence="2" type="ORF">HNQ93_002427</name>
</gene>
<keyword evidence="3" id="KW-1185">Reference proteome</keyword>
<dbReference type="PANTHER" id="PTHR24567:SF76">
    <property type="entry name" value="CYCLIC NUCLEOTIDE-BINDING DOMAIN PROTEIN"/>
    <property type="match status" value="1"/>
</dbReference>
<sequence>MEEFLALCHAIQALSPGLELALRQQVRQESVAQRQLLLQPGQIAHRLYFLETGLVRGFYLKDGKEVTAWFMQEGDFVISILSFFSRQPSHEYLQALTPCTLWSLGYEQLQHLYQQFPEFNYIGRVLTEKYYVLSEQRALHLRMLSAPERYEKLLLDFPDIFQRVPLKLLASHLGLTPETLSRLRARRS</sequence>
<dbReference type="SUPFAM" id="SSF51206">
    <property type="entry name" value="cAMP-binding domain-like"/>
    <property type="match status" value="1"/>
</dbReference>
<dbReference type="PANTHER" id="PTHR24567">
    <property type="entry name" value="CRP FAMILY TRANSCRIPTIONAL REGULATORY PROTEIN"/>
    <property type="match status" value="1"/>
</dbReference>
<comment type="caution">
    <text evidence="2">The sequence shown here is derived from an EMBL/GenBank/DDBJ whole genome shotgun (WGS) entry which is preliminary data.</text>
</comment>
<evidence type="ECO:0000313" key="2">
    <source>
        <dbReference type="EMBL" id="MBB6059567.1"/>
    </source>
</evidence>
<dbReference type="GO" id="GO:0003700">
    <property type="term" value="F:DNA-binding transcription factor activity"/>
    <property type="evidence" value="ECO:0007669"/>
    <property type="project" value="TreeGrafter"/>
</dbReference>
<dbReference type="PROSITE" id="PS50042">
    <property type="entry name" value="CNMP_BINDING_3"/>
    <property type="match status" value="1"/>
</dbReference>
<dbReference type="AlphaFoldDB" id="A0A7W9T0W9"/>
<dbReference type="Proteomes" id="UP000532746">
    <property type="component" value="Unassembled WGS sequence"/>
</dbReference>
<name>A0A7W9T0W9_9BACT</name>
<evidence type="ECO:0000313" key="3">
    <source>
        <dbReference type="Proteomes" id="UP000532746"/>
    </source>
</evidence>
<dbReference type="InterPro" id="IPR050397">
    <property type="entry name" value="Env_Response_Regulators"/>
</dbReference>
<dbReference type="GO" id="GO:0005829">
    <property type="term" value="C:cytosol"/>
    <property type="evidence" value="ECO:0007669"/>
    <property type="project" value="TreeGrafter"/>
</dbReference>
<dbReference type="InterPro" id="IPR000595">
    <property type="entry name" value="cNMP-bd_dom"/>
</dbReference>
<organism evidence="2 3">
    <name type="scientific">Hymenobacter luteus</name>
    <dbReference type="NCBI Taxonomy" id="1411122"/>
    <lineage>
        <taxon>Bacteria</taxon>
        <taxon>Pseudomonadati</taxon>
        <taxon>Bacteroidota</taxon>
        <taxon>Cytophagia</taxon>
        <taxon>Cytophagales</taxon>
        <taxon>Hymenobacteraceae</taxon>
        <taxon>Hymenobacter</taxon>
    </lineage>
</organism>
<proteinExistence type="predicted"/>